<protein>
    <submittedName>
        <fullName evidence="2">Uncharacterized protein</fullName>
    </submittedName>
</protein>
<evidence type="ECO:0000313" key="3">
    <source>
        <dbReference type="Proteomes" id="UP001187531"/>
    </source>
</evidence>
<reference evidence="2" key="1">
    <citation type="submission" date="2023-07" db="EMBL/GenBank/DDBJ databases">
        <title>Chromosome-level genome assembly of Artemia franciscana.</title>
        <authorList>
            <person name="Jo E."/>
        </authorList>
    </citation>
    <scope>NUCLEOTIDE SEQUENCE</scope>
    <source>
        <tissue evidence="2">Whole body</tissue>
    </source>
</reference>
<dbReference type="EMBL" id="JAVRJZ010000013">
    <property type="protein sequence ID" value="KAK2714534.1"/>
    <property type="molecule type" value="Genomic_DNA"/>
</dbReference>
<dbReference type="AlphaFoldDB" id="A0AA88HV77"/>
<evidence type="ECO:0000256" key="1">
    <source>
        <dbReference type="SAM" id="Phobius"/>
    </source>
</evidence>
<feature type="non-terminal residue" evidence="2">
    <location>
        <position position="53"/>
    </location>
</feature>
<organism evidence="2 3">
    <name type="scientific">Artemia franciscana</name>
    <name type="common">Brine shrimp</name>
    <name type="synonym">Artemia sanfranciscana</name>
    <dbReference type="NCBI Taxonomy" id="6661"/>
    <lineage>
        <taxon>Eukaryota</taxon>
        <taxon>Metazoa</taxon>
        <taxon>Ecdysozoa</taxon>
        <taxon>Arthropoda</taxon>
        <taxon>Crustacea</taxon>
        <taxon>Branchiopoda</taxon>
        <taxon>Anostraca</taxon>
        <taxon>Artemiidae</taxon>
        <taxon>Artemia</taxon>
    </lineage>
</organism>
<proteinExistence type="predicted"/>
<keyword evidence="1" id="KW-1133">Transmembrane helix</keyword>
<evidence type="ECO:0000313" key="2">
    <source>
        <dbReference type="EMBL" id="KAK2714534.1"/>
    </source>
</evidence>
<sequence>MQCECFMTGTSTWAYLGFCIYYISRAVVYSFYWDVNLASSVLVPSTIKVNKFI</sequence>
<accession>A0AA88HV77</accession>
<dbReference type="Proteomes" id="UP001187531">
    <property type="component" value="Unassembled WGS sequence"/>
</dbReference>
<keyword evidence="1" id="KW-0812">Transmembrane</keyword>
<comment type="caution">
    <text evidence="2">The sequence shown here is derived from an EMBL/GenBank/DDBJ whole genome shotgun (WGS) entry which is preliminary data.</text>
</comment>
<feature type="transmembrane region" description="Helical" evidence="1">
    <location>
        <begin position="12"/>
        <end position="32"/>
    </location>
</feature>
<gene>
    <name evidence="2" type="ORF">QYM36_008930</name>
</gene>
<keyword evidence="3" id="KW-1185">Reference proteome</keyword>
<keyword evidence="1" id="KW-0472">Membrane</keyword>
<name>A0AA88HV77_ARTSF</name>